<dbReference type="Proteomes" id="UP000076962">
    <property type="component" value="Unassembled WGS sequence"/>
</dbReference>
<evidence type="ECO:0000313" key="5">
    <source>
        <dbReference type="Proteomes" id="UP000076962"/>
    </source>
</evidence>
<dbReference type="InterPro" id="IPR000863">
    <property type="entry name" value="Sulfotransferase_dom"/>
</dbReference>
<accession>A0A0A6P2E7</accession>
<evidence type="ECO:0000256" key="2">
    <source>
        <dbReference type="ARBA" id="ARBA00023180"/>
    </source>
</evidence>
<protein>
    <submittedName>
        <fullName evidence="4">Sulfotransferase</fullName>
    </submittedName>
</protein>
<feature type="domain" description="Sulfotransferase" evidence="3">
    <location>
        <begin position="13"/>
        <end position="296"/>
    </location>
</feature>
<evidence type="ECO:0000259" key="3">
    <source>
        <dbReference type="Pfam" id="PF00685"/>
    </source>
</evidence>
<sequence length="313" mass="36822">MRVIINDRKRNVPDFLFVGTGKSGTTSIHFYLKQHPQLFLPEIKEPKFFHIVSNPNQSMQKYAKYIVQDFESYLALFDEAKTEQLCGEVTPSYLYFHNYAIPNIKKYHPEWEKLKIIIILRNPVEKAFSQYVFAKNTHGLTSETFEEGLSREPMRLKTGDSPPDLFYVDSSMYYSSVKAYMDSFKEVKVFLYDELKNSPEMLMADMLSFIGANKDFVKQMELGKRYNPGQNTLVPRNFGSRVISSILNLNPSLIKKVLRDVLGQHQMSKAREYLFKEKKEVMSEETAIRLRDTFREDVRRLEKLINRDLSHWY</sequence>
<dbReference type="PANTHER" id="PTHR10605">
    <property type="entry name" value="HEPARAN SULFATE SULFOTRANSFERASE"/>
    <property type="match status" value="1"/>
</dbReference>
<dbReference type="InterPro" id="IPR037359">
    <property type="entry name" value="NST/OST"/>
</dbReference>
<reference evidence="4 5" key="1">
    <citation type="submission" date="2016-05" db="EMBL/GenBank/DDBJ databases">
        <title>Single-cell genome of chain-forming Candidatus Thiomargarita nelsonii and comparison to other large sulfur-oxidizing bacteria.</title>
        <authorList>
            <person name="Winkel M."/>
            <person name="Salman V."/>
            <person name="Woyke T."/>
            <person name="Schulz-Vogt H."/>
            <person name="Richter M."/>
            <person name="Flood B."/>
            <person name="Bailey J."/>
            <person name="Amann R."/>
            <person name="Mussmann M."/>
        </authorList>
    </citation>
    <scope>NUCLEOTIDE SEQUENCE [LARGE SCALE GENOMIC DNA]</scope>
    <source>
        <strain evidence="4 5">THI036</strain>
    </source>
</reference>
<dbReference type="InterPro" id="IPR027417">
    <property type="entry name" value="P-loop_NTPase"/>
</dbReference>
<name>A0A0A6P2E7_9GAMM</name>
<keyword evidence="5" id="KW-1185">Reference proteome</keyword>
<gene>
    <name evidence="4" type="ORF">THIOM_000459</name>
</gene>
<proteinExistence type="predicted"/>
<comment type="caution">
    <text evidence="4">The sequence shown here is derived from an EMBL/GenBank/DDBJ whole genome shotgun (WGS) entry which is preliminary data.</text>
</comment>
<dbReference type="SUPFAM" id="SSF52540">
    <property type="entry name" value="P-loop containing nucleoside triphosphate hydrolases"/>
    <property type="match status" value="1"/>
</dbReference>
<evidence type="ECO:0000256" key="1">
    <source>
        <dbReference type="ARBA" id="ARBA00022679"/>
    </source>
</evidence>
<dbReference type="AlphaFoldDB" id="A0A0A6P2E7"/>
<dbReference type="Gene3D" id="3.40.50.300">
    <property type="entry name" value="P-loop containing nucleotide triphosphate hydrolases"/>
    <property type="match status" value="1"/>
</dbReference>
<dbReference type="GO" id="GO:0008146">
    <property type="term" value="F:sulfotransferase activity"/>
    <property type="evidence" value="ECO:0007669"/>
    <property type="project" value="InterPro"/>
</dbReference>
<dbReference type="PANTHER" id="PTHR10605:SF56">
    <property type="entry name" value="BIFUNCTIONAL HEPARAN SULFATE N-DEACETYLASE_N-SULFOTRANSFERASE"/>
    <property type="match status" value="1"/>
</dbReference>
<keyword evidence="1 4" id="KW-0808">Transferase</keyword>
<evidence type="ECO:0000313" key="4">
    <source>
        <dbReference type="EMBL" id="OAD23701.1"/>
    </source>
</evidence>
<organism evidence="4 5">
    <name type="scientific">Candidatus Thiomargarita nelsonii</name>
    <dbReference type="NCBI Taxonomy" id="1003181"/>
    <lineage>
        <taxon>Bacteria</taxon>
        <taxon>Pseudomonadati</taxon>
        <taxon>Pseudomonadota</taxon>
        <taxon>Gammaproteobacteria</taxon>
        <taxon>Thiotrichales</taxon>
        <taxon>Thiotrichaceae</taxon>
        <taxon>Thiomargarita</taxon>
    </lineage>
</organism>
<dbReference type="EMBL" id="LUTY01000207">
    <property type="protein sequence ID" value="OAD23701.1"/>
    <property type="molecule type" value="Genomic_DNA"/>
</dbReference>
<keyword evidence="2" id="KW-0325">Glycoprotein</keyword>
<dbReference type="Pfam" id="PF00685">
    <property type="entry name" value="Sulfotransfer_1"/>
    <property type="match status" value="1"/>
</dbReference>